<evidence type="ECO:0000256" key="3">
    <source>
        <dbReference type="ARBA" id="ARBA00023163"/>
    </source>
</evidence>
<evidence type="ECO:0000259" key="4">
    <source>
        <dbReference type="PROSITE" id="PS50937"/>
    </source>
</evidence>
<evidence type="ECO:0000256" key="1">
    <source>
        <dbReference type="ARBA" id="ARBA00023015"/>
    </source>
</evidence>
<feature type="domain" description="HTH merR-type" evidence="4">
    <location>
        <begin position="2"/>
        <end position="71"/>
    </location>
</feature>
<comment type="caution">
    <text evidence="5">The sequence shown here is derived from an EMBL/GenBank/DDBJ whole genome shotgun (WGS) entry which is preliminary data.</text>
</comment>
<gene>
    <name evidence="5" type="ORF">GGR43_000967</name>
</gene>
<dbReference type="PROSITE" id="PS50937">
    <property type="entry name" value="HTH_MERR_2"/>
    <property type="match status" value="1"/>
</dbReference>
<dbReference type="InterPro" id="IPR009061">
    <property type="entry name" value="DNA-bd_dom_put_sf"/>
</dbReference>
<dbReference type="PRINTS" id="PR00040">
    <property type="entry name" value="HTHMERR"/>
</dbReference>
<keyword evidence="2" id="KW-0238">DNA-binding</keyword>
<organism evidence="5 6">
    <name type="scientific">Sphingobium jiangsuense</name>
    <dbReference type="NCBI Taxonomy" id="870476"/>
    <lineage>
        <taxon>Bacteria</taxon>
        <taxon>Pseudomonadati</taxon>
        <taxon>Pseudomonadota</taxon>
        <taxon>Alphaproteobacteria</taxon>
        <taxon>Sphingomonadales</taxon>
        <taxon>Sphingomonadaceae</taxon>
        <taxon>Sphingobium</taxon>
    </lineage>
</organism>
<dbReference type="Pfam" id="PF00376">
    <property type="entry name" value="MerR"/>
    <property type="match status" value="1"/>
</dbReference>
<sequence>MALTIGELGKATGTKVETIRYYERIGLLPNPPRTGGNYRAYGEPELGRLSFIRRARDLGFPLDQVRALLSLSDDRGRDCATVDALARDHLTEVERKITDLTALRQELSALITSCKGGTVADCRIIETLAPAPHPHG</sequence>
<dbReference type="Pfam" id="PF09278">
    <property type="entry name" value="MerR-DNA-bind"/>
    <property type="match status" value="1"/>
</dbReference>
<reference evidence="5 6" key="1">
    <citation type="submission" date="2020-08" db="EMBL/GenBank/DDBJ databases">
        <title>Genomic Encyclopedia of Type Strains, Phase IV (KMG-IV): sequencing the most valuable type-strain genomes for metagenomic binning, comparative biology and taxonomic classification.</title>
        <authorList>
            <person name="Goeker M."/>
        </authorList>
    </citation>
    <scope>NUCLEOTIDE SEQUENCE [LARGE SCALE GENOMIC DNA]</scope>
    <source>
        <strain evidence="5 6">DSM 26189</strain>
    </source>
</reference>
<dbReference type="AlphaFoldDB" id="A0A7W6BHT4"/>
<dbReference type="GO" id="GO:0003700">
    <property type="term" value="F:DNA-binding transcription factor activity"/>
    <property type="evidence" value="ECO:0007669"/>
    <property type="project" value="InterPro"/>
</dbReference>
<keyword evidence="3" id="KW-0804">Transcription</keyword>
<protein>
    <submittedName>
        <fullName evidence="5">Cu(I)-responsive transcriptional regulator</fullName>
    </submittedName>
</protein>
<evidence type="ECO:0000313" key="6">
    <source>
        <dbReference type="Proteomes" id="UP000571950"/>
    </source>
</evidence>
<dbReference type="CDD" id="cd04785">
    <property type="entry name" value="HTH_CadR-PbrR-like"/>
    <property type="match status" value="1"/>
</dbReference>
<dbReference type="GO" id="GO:0003677">
    <property type="term" value="F:DNA binding"/>
    <property type="evidence" value="ECO:0007669"/>
    <property type="project" value="UniProtKB-KW"/>
</dbReference>
<dbReference type="InterPro" id="IPR015358">
    <property type="entry name" value="Tscrpt_reg_MerR_DNA-bd"/>
</dbReference>
<name>A0A7W6BHT4_9SPHN</name>
<dbReference type="PANTHER" id="PTHR30204">
    <property type="entry name" value="REDOX-CYCLING DRUG-SENSING TRANSCRIPTIONAL ACTIVATOR SOXR"/>
    <property type="match status" value="1"/>
</dbReference>
<keyword evidence="1" id="KW-0805">Transcription regulation</keyword>
<dbReference type="InterPro" id="IPR000551">
    <property type="entry name" value="MerR-type_HTH_dom"/>
</dbReference>
<keyword evidence="6" id="KW-1185">Reference proteome</keyword>
<accession>A0A7W6BHT4</accession>
<dbReference type="SUPFAM" id="SSF46955">
    <property type="entry name" value="Putative DNA-binding domain"/>
    <property type="match status" value="1"/>
</dbReference>
<evidence type="ECO:0000313" key="5">
    <source>
        <dbReference type="EMBL" id="MBB3925266.1"/>
    </source>
</evidence>
<proteinExistence type="predicted"/>
<dbReference type="RefSeq" id="WP_188070798.1">
    <property type="nucleotide sequence ID" value="NZ_BSPS01000030.1"/>
</dbReference>
<evidence type="ECO:0000256" key="2">
    <source>
        <dbReference type="ARBA" id="ARBA00023125"/>
    </source>
</evidence>
<dbReference type="SMART" id="SM00422">
    <property type="entry name" value="HTH_MERR"/>
    <property type="match status" value="1"/>
</dbReference>
<dbReference type="Gene3D" id="1.10.1660.10">
    <property type="match status" value="1"/>
</dbReference>
<dbReference type="PANTHER" id="PTHR30204:SF94">
    <property type="entry name" value="HEAVY METAL-DEPENDENT TRANSCRIPTIONAL REGULATOR HI_0293-RELATED"/>
    <property type="match status" value="1"/>
</dbReference>
<dbReference type="EMBL" id="JACIDT010000002">
    <property type="protein sequence ID" value="MBB3925266.1"/>
    <property type="molecule type" value="Genomic_DNA"/>
</dbReference>
<dbReference type="InterPro" id="IPR047057">
    <property type="entry name" value="MerR_fam"/>
</dbReference>
<dbReference type="Proteomes" id="UP000571950">
    <property type="component" value="Unassembled WGS sequence"/>
</dbReference>